<gene>
    <name evidence="2" type="ORF">G4223_11560</name>
</gene>
<reference evidence="2 3" key="1">
    <citation type="submission" date="2020-02" db="EMBL/GenBank/DDBJ databases">
        <authorList>
            <person name="Dziuba M."/>
            <person name="Kuznetsov B."/>
            <person name="Mardanov A."/>
            <person name="Ravin N."/>
            <person name="Grouzdev D."/>
        </authorList>
    </citation>
    <scope>NUCLEOTIDE SEQUENCE [LARGE SCALE GENOMIC DNA]</scope>
    <source>
        <strain evidence="2 3">SpK</strain>
    </source>
</reference>
<keyword evidence="1" id="KW-0472">Membrane</keyword>
<dbReference type="RefSeq" id="WP_163679558.1">
    <property type="nucleotide sequence ID" value="NZ_JAAIYP010000038.1"/>
</dbReference>
<keyword evidence="1" id="KW-0812">Transmembrane</keyword>
<protein>
    <submittedName>
        <fullName evidence="2">M15 family metallopeptidase</fullName>
    </submittedName>
</protein>
<accession>A0A7C9QUB4</accession>
<sequence length="109" mass="11961">MEAFVGMAAACAILGTAACVLTLWWLRDPAPPRPPDGPLNAEPHILTMLGAHGRPNPMLYERLPDYPAAWKRQRELARQGRGCIVTHADSGQIRHDVPGWLPLHGRIGL</sequence>
<dbReference type="Proteomes" id="UP000480684">
    <property type="component" value="Unassembled WGS sequence"/>
</dbReference>
<organism evidence="2 3">
    <name type="scientific">Magnetospirillum aberrantis SpK</name>
    <dbReference type="NCBI Taxonomy" id="908842"/>
    <lineage>
        <taxon>Bacteria</taxon>
        <taxon>Pseudomonadati</taxon>
        <taxon>Pseudomonadota</taxon>
        <taxon>Alphaproteobacteria</taxon>
        <taxon>Rhodospirillales</taxon>
        <taxon>Rhodospirillaceae</taxon>
        <taxon>Magnetospirillum</taxon>
    </lineage>
</organism>
<keyword evidence="3" id="KW-1185">Reference proteome</keyword>
<evidence type="ECO:0000313" key="2">
    <source>
        <dbReference type="EMBL" id="NFV80745.1"/>
    </source>
</evidence>
<keyword evidence="1" id="KW-1133">Transmembrane helix</keyword>
<evidence type="ECO:0000313" key="3">
    <source>
        <dbReference type="Proteomes" id="UP000480684"/>
    </source>
</evidence>
<dbReference type="AlphaFoldDB" id="A0A7C9QUB4"/>
<proteinExistence type="predicted"/>
<dbReference type="EMBL" id="JAAIYP010000038">
    <property type="protein sequence ID" value="NFV80745.1"/>
    <property type="molecule type" value="Genomic_DNA"/>
</dbReference>
<name>A0A7C9QUB4_9PROT</name>
<feature type="transmembrane region" description="Helical" evidence="1">
    <location>
        <begin position="6"/>
        <end position="26"/>
    </location>
</feature>
<comment type="caution">
    <text evidence="2">The sequence shown here is derived from an EMBL/GenBank/DDBJ whole genome shotgun (WGS) entry which is preliminary data.</text>
</comment>
<evidence type="ECO:0000256" key="1">
    <source>
        <dbReference type="SAM" id="Phobius"/>
    </source>
</evidence>